<dbReference type="EMBL" id="BLKZ01000001">
    <property type="protein sequence ID" value="GFG91405.1"/>
    <property type="molecule type" value="Genomic_DNA"/>
</dbReference>
<protein>
    <recommendedName>
        <fullName evidence="1">Transposase IS110-like N-terminal domain-containing protein</fullName>
    </recommendedName>
</protein>
<evidence type="ECO:0000313" key="2">
    <source>
        <dbReference type="EMBL" id="GFG91405.1"/>
    </source>
</evidence>
<feature type="domain" description="Transposase IS110-like N-terminal" evidence="1">
    <location>
        <begin position="15"/>
        <end position="155"/>
    </location>
</feature>
<dbReference type="GO" id="GO:0004803">
    <property type="term" value="F:transposase activity"/>
    <property type="evidence" value="ECO:0007669"/>
    <property type="project" value="InterPro"/>
</dbReference>
<keyword evidence="3" id="KW-1185">Reference proteome</keyword>
<dbReference type="AlphaFoldDB" id="A0A7I9YS08"/>
<accession>A0A7I9YS08</accession>
<dbReference type="GO" id="GO:0006313">
    <property type="term" value="P:DNA transposition"/>
    <property type="evidence" value="ECO:0007669"/>
    <property type="project" value="InterPro"/>
</dbReference>
<dbReference type="GO" id="GO:0003677">
    <property type="term" value="F:DNA binding"/>
    <property type="evidence" value="ECO:0007669"/>
    <property type="project" value="InterPro"/>
</dbReference>
<organism evidence="2 3">
    <name type="scientific">Mycobacterium bourgelatii</name>
    <dbReference type="NCBI Taxonomy" id="1273442"/>
    <lineage>
        <taxon>Bacteria</taxon>
        <taxon>Bacillati</taxon>
        <taxon>Actinomycetota</taxon>
        <taxon>Actinomycetes</taxon>
        <taxon>Mycobacteriales</taxon>
        <taxon>Mycobacteriaceae</taxon>
        <taxon>Mycobacterium</taxon>
    </lineage>
</organism>
<dbReference type="Pfam" id="PF01548">
    <property type="entry name" value="DEDD_Tnp_IS110"/>
    <property type="match status" value="1"/>
</dbReference>
<name>A0A7I9YS08_MYCBU</name>
<dbReference type="RefSeq" id="WP_163714484.1">
    <property type="nucleotide sequence ID" value="NZ_BLKZ01000001.1"/>
</dbReference>
<evidence type="ECO:0000313" key="3">
    <source>
        <dbReference type="Proteomes" id="UP000465360"/>
    </source>
</evidence>
<comment type="caution">
    <text evidence="2">The sequence shown here is derived from an EMBL/GenBank/DDBJ whole genome shotgun (WGS) entry which is preliminary data.</text>
</comment>
<proteinExistence type="predicted"/>
<dbReference type="InterPro" id="IPR002525">
    <property type="entry name" value="Transp_IS110-like_N"/>
</dbReference>
<evidence type="ECO:0000259" key="1">
    <source>
        <dbReference type="Pfam" id="PF01548"/>
    </source>
</evidence>
<dbReference type="Proteomes" id="UP000465360">
    <property type="component" value="Unassembled WGS sequence"/>
</dbReference>
<sequence>MSVLEVALDPSTVIVAVDPGKAFNRVWISDGSGLLAGPMSLSVSREGIAQLELALNKHGRDAPVIAIEATGSLHRPWVAELERRHPGCVRLFAPSETKSARTQLGSGRFKTDDRDCAALTYMARQGGGRRYGQESPVEALRAAVRHRRGLVADRKVASSDCTTSSMRCALDCRRRRVTGDLWRWRLRRVWRCWRVLPCLQDDHRNCGR</sequence>
<reference evidence="2 3" key="1">
    <citation type="journal article" date="2019" name="Emerg. Microbes Infect.">
        <title>Comprehensive subspecies identification of 175 nontuberculous mycobacteria species based on 7547 genomic profiles.</title>
        <authorList>
            <person name="Matsumoto Y."/>
            <person name="Kinjo T."/>
            <person name="Motooka D."/>
            <person name="Nabeya D."/>
            <person name="Jung N."/>
            <person name="Uechi K."/>
            <person name="Horii T."/>
            <person name="Iida T."/>
            <person name="Fujita J."/>
            <person name="Nakamura S."/>
        </authorList>
    </citation>
    <scope>NUCLEOTIDE SEQUENCE [LARGE SCALE GENOMIC DNA]</scope>
    <source>
        <strain evidence="2 3">JCM 30725</strain>
    </source>
</reference>
<gene>
    <name evidence="2" type="ORF">MBOU_34470</name>
</gene>